<dbReference type="Proteomes" id="UP000301751">
    <property type="component" value="Unassembled WGS sequence"/>
</dbReference>
<dbReference type="InterPro" id="IPR011990">
    <property type="entry name" value="TPR-like_helical_dom_sf"/>
</dbReference>
<dbReference type="AlphaFoldDB" id="A0A480AW20"/>
<evidence type="ECO:0000313" key="5">
    <source>
        <dbReference type="Proteomes" id="UP000301751"/>
    </source>
</evidence>
<organism evidence="4 5">
    <name type="scientific">Pseudaquabacterium pictum</name>
    <dbReference type="NCBI Taxonomy" id="2315236"/>
    <lineage>
        <taxon>Bacteria</taxon>
        <taxon>Pseudomonadati</taxon>
        <taxon>Pseudomonadota</taxon>
        <taxon>Betaproteobacteria</taxon>
        <taxon>Burkholderiales</taxon>
        <taxon>Sphaerotilaceae</taxon>
        <taxon>Pseudaquabacterium</taxon>
    </lineage>
</organism>
<dbReference type="Pfam" id="PF13191">
    <property type="entry name" value="AAA_16"/>
    <property type="match status" value="1"/>
</dbReference>
<dbReference type="EMBL" id="BJCL01000004">
    <property type="protein sequence ID" value="GCL62988.1"/>
    <property type="molecule type" value="Genomic_DNA"/>
</dbReference>
<dbReference type="OrthoDB" id="9758570at2"/>
<dbReference type="SMART" id="SM00044">
    <property type="entry name" value="CYCc"/>
    <property type="match status" value="1"/>
</dbReference>
<dbReference type="Pfam" id="PF00211">
    <property type="entry name" value="Guanylate_cyc"/>
    <property type="match status" value="1"/>
</dbReference>
<dbReference type="GO" id="GO:0005737">
    <property type="term" value="C:cytoplasm"/>
    <property type="evidence" value="ECO:0007669"/>
    <property type="project" value="TreeGrafter"/>
</dbReference>
<dbReference type="SUPFAM" id="SSF52540">
    <property type="entry name" value="P-loop containing nucleoside triphosphate hydrolases"/>
    <property type="match status" value="1"/>
</dbReference>
<dbReference type="CDD" id="cd07302">
    <property type="entry name" value="CHD"/>
    <property type="match status" value="1"/>
</dbReference>
<dbReference type="PANTHER" id="PTHR16305:SF28">
    <property type="entry name" value="GUANYLATE CYCLASE DOMAIN-CONTAINING PROTEIN"/>
    <property type="match status" value="1"/>
</dbReference>
<keyword evidence="2" id="KW-0067">ATP-binding</keyword>
<dbReference type="SUPFAM" id="SSF48452">
    <property type="entry name" value="TPR-like"/>
    <property type="match status" value="1"/>
</dbReference>
<gene>
    <name evidence="4" type="ORF">AQPW35_20690</name>
</gene>
<dbReference type="PROSITE" id="PS50125">
    <property type="entry name" value="GUANYLATE_CYCLASE_2"/>
    <property type="match status" value="1"/>
</dbReference>
<evidence type="ECO:0000256" key="1">
    <source>
        <dbReference type="ARBA" id="ARBA00022741"/>
    </source>
</evidence>
<evidence type="ECO:0000313" key="4">
    <source>
        <dbReference type="EMBL" id="GCL62988.1"/>
    </source>
</evidence>
<feature type="domain" description="Guanylate cyclase" evidence="3">
    <location>
        <begin position="53"/>
        <end position="183"/>
    </location>
</feature>
<evidence type="ECO:0000259" key="3">
    <source>
        <dbReference type="PROSITE" id="PS50125"/>
    </source>
</evidence>
<dbReference type="Gene3D" id="1.25.40.10">
    <property type="entry name" value="Tetratricopeptide repeat domain"/>
    <property type="match status" value="1"/>
</dbReference>
<protein>
    <recommendedName>
        <fullName evidence="3">Guanylate cyclase domain-containing protein</fullName>
    </recommendedName>
</protein>
<evidence type="ECO:0000256" key="2">
    <source>
        <dbReference type="ARBA" id="ARBA00022840"/>
    </source>
</evidence>
<keyword evidence="5" id="KW-1185">Reference proteome</keyword>
<comment type="caution">
    <text evidence="4">The sequence shown here is derived from an EMBL/GenBank/DDBJ whole genome shotgun (WGS) entry which is preliminary data.</text>
</comment>
<dbReference type="GO" id="GO:0005524">
    <property type="term" value="F:ATP binding"/>
    <property type="evidence" value="ECO:0007669"/>
    <property type="project" value="UniProtKB-KW"/>
</dbReference>
<dbReference type="Gene3D" id="3.30.70.1230">
    <property type="entry name" value="Nucleotide cyclase"/>
    <property type="match status" value="1"/>
</dbReference>
<name>A0A480AW20_9BURK</name>
<dbReference type="InterPro" id="IPR041664">
    <property type="entry name" value="AAA_16"/>
</dbReference>
<proteinExistence type="predicted"/>
<dbReference type="InterPro" id="IPR027417">
    <property type="entry name" value="P-loop_NTPase"/>
</dbReference>
<sequence length="1121" mass="121980">MSAAPSQLEAAIAALEGQRALLGDAVVDVAVAPLRLQLAALLRPAGLQRRQVTVLFADVVNSTVLAQALGPEETLDLLSQVLRRMASLVEAHQGRVLRFTGDGVKAVFGMDAAREDDGERAVRAALAIVASGREHAAQVQRAHGLADFAVRVGLHTGDVALGAGVEADNTAVGAAVHIAARMEQSAPPGTVRISLDTYAQVRGLFDVEAQDPIQVKGVAAPLQTYLVQRTKPRSFRIVTRGIEGVATRMIGRDTELQALQAAFLRLFEERRLAAVTVVAEAGVGKSRLLDEFAAWSEARPERFVLFRGRATPQTPLQAYGLLRDIFAWRFQISDDDTVQAARQKMEDGVVPLFLHDDGPDLAEAHAHLLGYLIGIEWKDSRHIRGIVDDARQIRSRALHAAVQVFRRMAAAHGHPVVLQIEDLHWADRETLEFMSQLVDRNKDVPLLLLAFTRPTLFEQSVDWYGTGAVHQRIDLAPLDADNSRALAIELLKKLPQVPVALQDLLTGRAEGNPFYMEELVKMFIDQGAIQTNASSDGMWRVDADKLLVSQLPSTLTGVLQARLDGLPVDERRTLQQASVVGAVFWDQALAAIDAQAVELLPALGRRQLAMPRTAAEFNALLDGMREFAFSHHLLHQVTYNTVLRRERREGHAKVARWLAGVSAKGGLHAGHLLGLAADHFEQAGDEVKAAEFHALAAEDAAERFAHDRVQDHVVRALALLAKLQPERQRGQAAIRWQLLSAREMTLHLQGRRAEQSADLDALAELAEALDDDRRRAESAQRQAIRWLRMGNWAETERAARRSLACAKRAADDSLRLHALRLLAAALIMQDQIDAGKALATKGASEACSLGLHGLEARFYNALSVAANMQGDAAGRLALDLHMLRKYREAGDQVNEAISLSNLGGGWANLGALAQARRELDAAIKLLIAIGDRAMLGSALGKLSELALWQGEATQALTLAQQALDIAVTTQGSVEEINGWIRLAAAELAAGRFVAARQAYTRARTLAADIDDPFQYDACAGLAAVAILEGDTEAALAALQSVFDRVAAGQTLDGTAERKIELICYRALALARDPRADVWLVRAHTALMGQVHTIEDTALRQSFLNNIPHHREIVAAWDARAR</sequence>
<dbReference type="GO" id="GO:0004016">
    <property type="term" value="F:adenylate cyclase activity"/>
    <property type="evidence" value="ECO:0007669"/>
    <property type="project" value="TreeGrafter"/>
</dbReference>
<dbReference type="RefSeq" id="WP_137732741.1">
    <property type="nucleotide sequence ID" value="NZ_BJCL01000004.1"/>
</dbReference>
<dbReference type="GO" id="GO:0009190">
    <property type="term" value="P:cyclic nucleotide biosynthetic process"/>
    <property type="evidence" value="ECO:0007669"/>
    <property type="project" value="InterPro"/>
</dbReference>
<dbReference type="InterPro" id="IPR029787">
    <property type="entry name" value="Nucleotide_cyclase"/>
</dbReference>
<dbReference type="InterPro" id="IPR001054">
    <property type="entry name" value="A/G_cyclase"/>
</dbReference>
<dbReference type="GO" id="GO:0035556">
    <property type="term" value="P:intracellular signal transduction"/>
    <property type="evidence" value="ECO:0007669"/>
    <property type="project" value="InterPro"/>
</dbReference>
<reference evidence="5" key="1">
    <citation type="submission" date="2019-03" db="EMBL/GenBank/DDBJ databases">
        <title>Aquabacterium pictum sp.nov., the first bacteriochlorophyll a-containing freshwater bacterium in the genus Aquabacterium of the class Betaproteobacteria.</title>
        <authorList>
            <person name="Hirose S."/>
            <person name="Tank M."/>
            <person name="Hara E."/>
            <person name="Tamaki H."/>
            <person name="Takaichi S."/>
            <person name="Haruta S."/>
            <person name="Hanada S."/>
        </authorList>
    </citation>
    <scope>NUCLEOTIDE SEQUENCE [LARGE SCALE GENOMIC DNA]</scope>
    <source>
        <strain evidence="5">W35</strain>
    </source>
</reference>
<accession>A0A480AW20</accession>
<dbReference type="SUPFAM" id="SSF55073">
    <property type="entry name" value="Nucleotide cyclase"/>
    <property type="match status" value="1"/>
</dbReference>
<keyword evidence="1" id="KW-0547">Nucleotide-binding</keyword>
<dbReference type="PANTHER" id="PTHR16305">
    <property type="entry name" value="TESTICULAR SOLUBLE ADENYLYL CYCLASE"/>
    <property type="match status" value="1"/>
</dbReference>